<keyword evidence="8 11" id="KW-0819">tRNA processing</keyword>
<dbReference type="Proteomes" id="UP000887568">
    <property type="component" value="Unplaced"/>
</dbReference>
<comment type="function">
    <text evidence="1">Probable adenosyl-L-methionine (AdoMet)-dependent tRNA (uracil-O(2)-)-methyltransferase.</text>
</comment>
<evidence type="ECO:0000256" key="2">
    <source>
        <dbReference type="ARBA" id="ARBA00004496"/>
    </source>
</evidence>
<evidence type="ECO:0000256" key="6">
    <source>
        <dbReference type="ARBA" id="ARBA00022679"/>
    </source>
</evidence>
<keyword evidence="6 11" id="KW-0808">Transferase</keyword>
<dbReference type="GO" id="GO:0141101">
    <property type="term" value="F:tRNA(Ser) (uridine(44)-2'-O-)-methyltransferase activity"/>
    <property type="evidence" value="ECO:0007669"/>
    <property type="project" value="UniProtKB-EC"/>
</dbReference>
<evidence type="ECO:0000313" key="14">
    <source>
        <dbReference type="EnsemblMetazoa" id="XP_038054849.1"/>
    </source>
</evidence>
<evidence type="ECO:0000256" key="4">
    <source>
        <dbReference type="ARBA" id="ARBA00022490"/>
    </source>
</evidence>
<dbReference type="InterPro" id="IPR029063">
    <property type="entry name" value="SAM-dependent_MTases_sf"/>
</dbReference>
<dbReference type="RefSeq" id="XP_038054849.1">
    <property type="nucleotide sequence ID" value="XM_038198921.1"/>
</dbReference>
<dbReference type="PANTHER" id="PTHR21210:SF0">
    <property type="entry name" value="TRNA (URACIL-O(2)-)-METHYLTRANSFERASE-RELATED"/>
    <property type="match status" value="1"/>
</dbReference>
<dbReference type="GO" id="GO:0030488">
    <property type="term" value="P:tRNA methylation"/>
    <property type="evidence" value="ECO:0007669"/>
    <property type="project" value="UniProtKB-UniRule"/>
</dbReference>
<proteinExistence type="inferred from homology"/>
<feature type="region of interest" description="Disordered" evidence="12">
    <location>
        <begin position="109"/>
        <end position="140"/>
    </location>
</feature>
<dbReference type="PANTHER" id="PTHR21210">
    <property type="entry name" value="TRNA (URACIL-O(2)-)-METHYLTRANSFERASE-RELATED"/>
    <property type="match status" value="1"/>
</dbReference>
<comment type="catalytic activity">
    <reaction evidence="9 11">
        <text>uridine(44) in tRNA(Ser) + S-adenosyl-L-methionine = 2'-O-methyluridine(44) in tRNA(Ser) + S-adenosyl-L-homocysteine + H(+)</text>
        <dbReference type="Rhea" id="RHEA:43100"/>
        <dbReference type="Rhea" id="RHEA-COMP:10339"/>
        <dbReference type="Rhea" id="RHEA-COMP:10340"/>
        <dbReference type="ChEBI" id="CHEBI:15378"/>
        <dbReference type="ChEBI" id="CHEBI:57856"/>
        <dbReference type="ChEBI" id="CHEBI:59789"/>
        <dbReference type="ChEBI" id="CHEBI:65315"/>
        <dbReference type="ChEBI" id="CHEBI:74478"/>
        <dbReference type="EC" id="2.1.1.211"/>
    </reaction>
</comment>
<comment type="similarity">
    <text evidence="3 11">Belongs to the TRM44 family.</text>
</comment>
<feature type="zinc finger region" description="C3H1-type" evidence="10">
    <location>
        <begin position="682"/>
        <end position="712"/>
    </location>
</feature>
<evidence type="ECO:0000313" key="15">
    <source>
        <dbReference type="Proteomes" id="UP000887568"/>
    </source>
</evidence>
<sequence length="722" mass="81761">MTFQFPNLIISMEVINWQNVKSIETSCVEKTFSKAIEIWLLKPHVVNRRLSGAVVLYRTRTNDGLTLGKLIQKFSTTSCELSDSFSAQYIETLTKDNAGLSCDENGLKNSIPKYSENEQEHEERNSSCDGPESSPHLTDENSRFELCVRKLVPRSTGHRNGSAEETVNEIIVIDHEECSATFIPLQNASEASSDSRNLMQTAYRFTFSLKTSRINLTISEDYKEPKSPSLAVACPTIAWLQDCLLPKIAKWASEVSPDAPVRNSQALVSMERYSALYGELKKKYGAKFVEIWPENTDPLKFVYEDVAIATYLISLWEQERAEMGLESPQSFVDLGCGNGLLVHILNSEGYPGKGIDLRRRKIWDLYGPETNLEECSITPSDSFLFPDYDWLIGNHSDELTPWIPVMAARSSYTTRYFVLPCCFHDFDMKFMRTDQTKTQYRAYLDFVEEVGRVCGFQVQEDILRIPSTKRICQIGSHRTYTPEWSEAIHQEITDYIASRHSCNSENNTENAVNAASTLTCQIPNTHSSCGDQTHVLESNTKSSVPSAQWAPHFHPREKMEPVRNCAKVDYDLRQMIVNKVACSILTDAGVDFADSVRGKKEKKLWRKGGSLTFAEIAKLFDSDTLKQLKSECGGLKTLLKNSHQVFQVSSCSVEIRDWSEGAPTQRAHAKKPMRKNARKTDTFKTRLCWFHAQHPDGCPLLASQCQFAHGKDELRKLMLSVK</sequence>
<dbReference type="AlphaFoldDB" id="A0A913ZTT4"/>
<dbReference type="GO" id="GO:0008270">
    <property type="term" value="F:zinc ion binding"/>
    <property type="evidence" value="ECO:0007669"/>
    <property type="project" value="UniProtKB-KW"/>
</dbReference>
<comment type="subcellular location">
    <subcellularLocation>
        <location evidence="2 11">Cytoplasm</location>
    </subcellularLocation>
</comment>
<organism evidence="14 15">
    <name type="scientific">Patiria miniata</name>
    <name type="common">Bat star</name>
    <name type="synonym">Asterina miniata</name>
    <dbReference type="NCBI Taxonomy" id="46514"/>
    <lineage>
        <taxon>Eukaryota</taxon>
        <taxon>Metazoa</taxon>
        <taxon>Echinodermata</taxon>
        <taxon>Eleutherozoa</taxon>
        <taxon>Asterozoa</taxon>
        <taxon>Asteroidea</taxon>
        <taxon>Valvatacea</taxon>
        <taxon>Valvatida</taxon>
        <taxon>Asterinidae</taxon>
        <taxon>Patiria</taxon>
    </lineage>
</organism>
<keyword evidence="7 11" id="KW-0949">S-adenosyl-L-methionine</keyword>
<dbReference type="EC" id="2.1.1.211" evidence="11"/>
<keyword evidence="4 11" id="KW-0963">Cytoplasm</keyword>
<feature type="domain" description="C3H1-type" evidence="13">
    <location>
        <begin position="682"/>
        <end position="712"/>
    </location>
</feature>
<evidence type="ECO:0000256" key="10">
    <source>
        <dbReference type="PROSITE-ProRule" id="PRU00723"/>
    </source>
</evidence>
<evidence type="ECO:0000256" key="11">
    <source>
        <dbReference type="RuleBase" id="RU368004"/>
    </source>
</evidence>
<evidence type="ECO:0000256" key="3">
    <source>
        <dbReference type="ARBA" id="ARBA00009056"/>
    </source>
</evidence>
<dbReference type="Pfam" id="PF07757">
    <property type="entry name" value="AdoMet_MTase"/>
    <property type="match status" value="1"/>
</dbReference>
<protein>
    <recommendedName>
        <fullName evidence="11">tRNA (uracil-O(2)-)-methyltransferase</fullName>
        <ecNumber evidence="11">2.1.1.211</ecNumber>
    </recommendedName>
</protein>
<dbReference type="GO" id="GO:0005737">
    <property type="term" value="C:cytoplasm"/>
    <property type="evidence" value="ECO:0007669"/>
    <property type="project" value="UniProtKB-SubCell"/>
</dbReference>
<comment type="function">
    <text evidence="11">Adenosyl-L-methionine (AdoMet)-dependent tRNA (uracil-O(2)-)-methyltransferase.</text>
</comment>
<dbReference type="OMA" id="RICQIGS"/>
<dbReference type="CTD" id="152992"/>
<evidence type="ECO:0000256" key="5">
    <source>
        <dbReference type="ARBA" id="ARBA00022603"/>
    </source>
</evidence>
<keyword evidence="10" id="KW-0863">Zinc-finger</keyword>
<dbReference type="OrthoDB" id="10047021at2759"/>
<dbReference type="SUPFAM" id="SSF53335">
    <property type="entry name" value="S-adenosyl-L-methionine-dependent methyltransferases"/>
    <property type="match status" value="1"/>
</dbReference>
<name>A0A913ZTT4_PATMI</name>
<accession>A0A913ZTT4</accession>
<dbReference type="PROSITE" id="PS50103">
    <property type="entry name" value="ZF_C3H1"/>
    <property type="match status" value="1"/>
</dbReference>
<dbReference type="GeneID" id="119727032"/>
<evidence type="ECO:0000256" key="7">
    <source>
        <dbReference type="ARBA" id="ARBA00022691"/>
    </source>
</evidence>
<evidence type="ECO:0000256" key="8">
    <source>
        <dbReference type="ARBA" id="ARBA00022694"/>
    </source>
</evidence>
<evidence type="ECO:0000256" key="9">
    <source>
        <dbReference type="ARBA" id="ARBA00047957"/>
    </source>
</evidence>
<reference evidence="14" key="1">
    <citation type="submission" date="2022-11" db="UniProtKB">
        <authorList>
            <consortium name="EnsemblMetazoa"/>
        </authorList>
    </citation>
    <scope>IDENTIFICATION</scope>
</reference>
<dbReference type="InterPro" id="IPR011671">
    <property type="entry name" value="tRNA_uracil_MeTrfase"/>
</dbReference>
<keyword evidence="5 11" id="KW-0489">Methyltransferase</keyword>
<evidence type="ECO:0000256" key="1">
    <source>
        <dbReference type="ARBA" id="ARBA00002778"/>
    </source>
</evidence>
<dbReference type="EnsemblMetazoa" id="XM_038198921.1">
    <property type="protein sequence ID" value="XP_038054849.1"/>
    <property type="gene ID" value="LOC119727032"/>
</dbReference>
<evidence type="ECO:0000256" key="12">
    <source>
        <dbReference type="SAM" id="MobiDB-lite"/>
    </source>
</evidence>
<dbReference type="InterPro" id="IPR000571">
    <property type="entry name" value="Znf_CCCH"/>
</dbReference>
<feature type="compositionally biased region" description="Basic and acidic residues" evidence="12">
    <location>
        <begin position="115"/>
        <end position="126"/>
    </location>
</feature>
<evidence type="ECO:0000259" key="13">
    <source>
        <dbReference type="PROSITE" id="PS50103"/>
    </source>
</evidence>
<keyword evidence="15" id="KW-1185">Reference proteome</keyword>
<dbReference type="Gene3D" id="4.10.1000.10">
    <property type="entry name" value="Zinc finger, CCCH-type"/>
    <property type="match status" value="1"/>
</dbReference>
<keyword evidence="10" id="KW-0479">Metal-binding</keyword>
<keyword evidence="10" id="KW-0862">Zinc</keyword>